<dbReference type="InterPro" id="IPR016035">
    <property type="entry name" value="Acyl_Trfase/lysoPLipase"/>
</dbReference>
<organism evidence="6 7">
    <name type="scientific">Lepraria neglecta</name>
    <dbReference type="NCBI Taxonomy" id="209136"/>
    <lineage>
        <taxon>Eukaryota</taxon>
        <taxon>Fungi</taxon>
        <taxon>Dikarya</taxon>
        <taxon>Ascomycota</taxon>
        <taxon>Pezizomycotina</taxon>
        <taxon>Lecanoromycetes</taxon>
        <taxon>OSLEUM clade</taxon>
        <taxon>Lecanoromycetidae</taxon>
        <taxon>Lecanorales</taxon>
        <taxon>Lecanorineae</taxon>
        <taxon>Stereocaulaceae</taxon>
        <taxon>Lepraria</taxon>
    </lineage>
</organism>
<dbReference type="PANTHER" id="PTHR24185:SF1">
    <property type="entry name" value="CALCIUM-INDEPENDENT PHOSPHOLIPASE A2-GAMMA"/>
    <property type="match status" value="1"/>
</dbReference>
<dbReference type="GO" id="GO:0016042">
    <property type="term" value="P:lipid catabolic process"/>
    <property type="evidence" value="ECO:0007669"/>
    <property type="project" value="UniProtKB-KW"/>
</dbReference>
<dbReference type="Gene3D" id="3.40.1090.10">
    <property type="entry name" value="Cytosolic phospholipase A2 catalytic domain"/>
    <property type="match status" value="1"/>
</dbReference>
<keyword evidence="1" id="KW-0378">Hydrolase</keyword>
<comment type="caution">
    <text evidence="6">The sequence shown here is derived from an EMBL/GenBank/DDBJ whole genome shotgun (WGS) entry which is preliminary data.</text>
</comment>
<dbReference type="PROSITE" id="PS51635">
    <property type="entry name" value="PNPLA"/>
    <property type="match status" value="1"/>
</dbReference>
<keyword evidence="7" id="KW-1185">Reference proteome</keyword>
<name>A0AAD9ZCW5_9LECA</name>
<dbReference type="InterPro" id="IPR002641">
    <property type="entry name" value="PNPLA_dom"/>
</dbReference>
<evidence type="ECO:0000256" key="3">
    <source>
        <dbReference type="ARBA" id="ARBA00023098"/>
    </source>
</evidence>
<dbReference type="GO" id="GO:0046486">
    <property type="term" value="P:glycerolipid metabolic process"/>
    <property type="evidence" value="ECO:0007669"/>
    <property type="project" value="UniProtKB-ARBA"/>
</dbReference>
<sequence>MERNPDRWDNYPIHQVGRATSAAPFYFKAVNLDKDDPDLELIDGGFGANNPSEEAYREVGQMCNDNPKAVKVLLSIGTGRNLEPDPNPGTSWKLYLLFVNAAAKWATQSQGTHRTMEYFTKNVTDYYRLNVKDGLGKMKLDEWKGDRGRKTMEYIRSKTRTYLQIQGEHEAACHTEIAGKDFATALNMPAVWNLAIVAGTGSENDKISTATLRKNIKESMTEGR</sequence>
<dbReference type="SUPFAM" id="SSF52151">
    <property type="entry name" value="FabD/lysophospholipase-like"/>
    <property type="match status" value="1"/>
</dbReference>
<proteinExistence type="predicted"/>
<dbReference type="PANTHER" id="PTHR24185">
    <property type="entry name" value="CALCIUM-INDEPENDENT PHOSPHOLIPASE A2-GAMMA"/>
    <property type="match status" value="1"/>
</dbReference>
<evidence type="ECO:0000256" key="1">
    <source>
        <dbReference type="ARBA" id="ARBA00022801"/>
    </source>
</evidence>
<accession>A0AAD9ZCW5</accession>
<dbReference type="Pfam" id="PF01734">
    <property type="entry name" value="Patatin"/>
    <property type="match status" value="1"/>
</dbReference>
<feature type="domain" description="PNPLA" evidence="5">
    <location>
        <begin position="1"/>
        <end position="56"/>
    </location>
</feature>
<evidence type="ECO:0000256" key="2">
    <source>
        <dbReference type="ARBA" id="ARBA00022963"/>
    </source>
</evidence>
<reference evidence="6" key="1">
    <citation type="submission" date="2022-11" db="EMBL/GenBank/DDBJ databases">
        <title>Chromosomal genome sequence assembly and mating type (MAT) locus characterization of the leprose asexual lichenized fungus Lepraria neglecta (Nyl.) Erichsen.</title>
        <authorList>
            <person name="Allen J.L."/>
            <person name="Pfeffer B."/>
        </authorList>
    </citation>
    <scope>NUCLEOTIDE SEQUENCE</scope>
    <source>
        <strain evidence="6">Allen 5258</strain>
    </source>
</reference>
<dbReference type="EMBL" id="JASNWA010000004">
    <property type="protein sequence ID" value="KAK3176236.1"/>
    <property type="molecule type" value="Genomic_DNA"/>
</dbReference>
<dbReference type="GO" id="GO:0019369">
    <property type="term" value="P:arachidonate metabolic process"/>
    <property type="evidence" value="ECO:0007669"/>
    <property type="project" value="TreeGrafter"/>
</dbReference>
<gene>
    <name evidence="6" type="ORF">OEA41_007559</name>
</gene>
<keyword evidence="2" id="KW-0442">Lipid degradation</keyword>
<dbReference type="AlphaFoldDB" id="A0AAD9ZCW5"/>
<dbReference type="Proteomes" id="UP001276659">
    <property type="component" value="Unassembled WGS sequence"/>
</dbReference>
<protein>
    <recommendedName>
        <fullName evidence="5">PNPLA domain-containing protein</fullName>
    </recommendedName>
</protein>
<evidence type="ECO:0000259" key="5">
    <source>
        <dbReference type="PROSITE" id="PS51635"/>
    </source>
</evidence>
<evidence type="ECO:0000313" key="6">
    <source>
        <dbReference type="EMBL" id="KAK3176236.1"/>
    </source>
</evidence>
<evidence type="ECO:0000313" key="7">
    <source>
        <dbReference type="Proteomes" id="UP001276659"/>
    </source>
</evidence>
<comment type="caution">
    <text evidence="4">Lacks conserved residue(s) required for the propagation of feature annotation.</text>
</comment>
<evidence type="ECO:0000256" key="4">
    <source>
        <dbReference type="PROSITE-ProRule" id="PRU01161"/>
    </source>
</evidence>
<feature type="short sequence motif" description="DGA/G" evidence="4">
    <location>
        <begin position="43"/>
        <end position="45"/>
    </location>
</feature>
<dbReference type="GO" id="GO:0016020">
    <property type="term" value="C:membrane"/>
    <property type="evidence" value="ECO:0007669"/>
    <property type="project" value="TreeGrafter"/>
</dbReference>
<dbReference type="GO" id="GO:0047499">
    <property type="term" value="F:calcium-independent phospholipase A2 activity"/>
    <property type="evidence" value="ECO:0007669"/>
    <property type="project" value="TreeGrafter"/>
</dbReference>
<keyword evidence="3" id="KW-0443">Lipid metabolism</keyword>